<dbReference type="OrthoDB" id="9800547at2"/>
<dbReference type="Proteomes" id="UP000249605">
    <property type="component" value="Plasmid unnamed2"/>
</dbReference>
<keyword evidence="8" id="KW-0456">Lyase</keyword>
<evidence type="ECO:0000259" key="7">
    <source>
        <dbReference type="Pfam" id="PF03328"/>
    </source>
</evidence>
<name>A0A2U9SDE2_9PROT</name>
<evidence type="ECO:0000256" key="2">
    <source>
        <dbReference type="ARBA" id="ARBA00005568"/>
    </source>
</evidence>
<keyword evidence="9" id="KW-1185">Reference proteome</keyword>
<dbReference type="GO" id="GO:0016829">
    <property type="term" value="F:lyase activity"/>
    <property type="evidence" value="ECO:0007669"/>
    <property type="project" value="UniProtKB-KW"/>
</dbReference>
<protein>
    <submittedName>
        <fullName evidence="8">CoA ester lyase</fullName>
    </submittedName>
</protein>
<evidence type="ECO:0000256" key="4">
    <source>
        <dbReference type="ARBA" id="ARBA00022842"/>
    </source>
</evidence>
<dbReference type="Pfam" id="PF03328">
    <property type="entry name" value="HpcH_HpaI"/>
    <property type="match status" value="1"/>
</dbReference>
<dbReference type="PANTHER" id="PTHR32308:SF0">
    <property type="entry name" value="HPCH_HPAI ALDOLASE_CITRATE LYASE DOMAIN-CONTAINING PROTEIN"/>
    <property type="match status" value="1"/>
</dbReference>
<dbReference type="InterPro" id="IPR015813">
    <property type="entry name" value="Pyrv/PenolPyrv_kinase-like_dom"/>
</dbReference>
<comment type="similarity">
    <text evidence="2">Belongs to the HpcH/HpaI aldolase family.</text>
</comment>
<keyword evidence="3 6" id="KW-0479">Metal-binding</keyword>
<dbReference type="InterPro" id="IPR011206">
    <property type="entry name" value="Citrate_lyase_beta/mcl1/mcl2"/>
</dbReference>
<reference evidence="8 9" key="1">
    <citation type="submission" date="2018-06" db="EMBL/GenBank/DDBJ databases">
        <title>Complete genome sequencing of Azospirillum sp. M2T2B2.</title>
        <authorList>
            <person name="Heo J."/>
            <person name="Kim S.-J."/>
            <person name="Kwon S.-W."/>
            <person name="Anandham R."/>
        </authorList>
    </citation>
    <scope>NUCLEOTIDE SEQUENCE [LARGE SCALE GENOMIC DNA]</scope>
    <source>
        <strain evidence="8 9">M2T2B2</strain>
        <plasmid evidence="8 9">unnamed2</plasmid>
    </source>
</reference>
<evidence type="ECO:0000313" key="8">
    <source>
        <dbReference type="EMBL" id="AWU96847.1"/>
    </source>
</evidence>
<dbReference type="PIRSF" id="PIRSF015582">
    <property type="entry name" value="Cit_lyase_B"/>
    <property type="match status" value="1"/>
</dbReference>
<comment type="cofactor">
    <cofactor evidence="1">
        <name>Mg(2+)</name>
        <dbReference type="ChEBI" id="CHEBI:18420"/>
    </cofactor>
</comment>
<dbReference type="RefSeq" id="WP_111069585.1">
    <property type="nucleotide sequence ID" value="NZ_CP029832.1"/>
</dbReference>
<proteinExistence type="inferred from homology"/>
<dbReference type="SUPFAM" id="SSF51621">
    <property type="entry name" value="Phosphoenolpyruvate/pyruvate domain"/>
    <property type="match status" value="1"/>
</dbReference>
<dbReference type="GO" id="GO:0000287">
    <property type="term" value="F:magnesium ion binding"/>
    <property type="evidence" value="ECO:0007669"/>
    <property type="project" value="TreeGrafter"/>
</dbReference>
<dbReference type="InterPro" id="IPR040442">
    <property type="entry name" value="Pyrv_kinase-like_dom_sf"/>
</dbReference>
<keyword evidence="8" id="KW-0614">Plasmid</keyword>
<feature type="binding site" evidence="5">
    <location>
        <position position="138"/>
    </location>
    <ligand>
        <name>substrate</name>
    </ligand>
</feature>
<evidence type="ECO:0000256" key="3">
    <source>
        <dbReference type="ARBA" id="ARBA00022723"/>
    </source>
</evidence>
<dbReference type="EMBL" id="CP029832">
    <property type="protein sequence ID" value="AWU96847.1"/>
    <property type="molecule type" value="Genomic_DNA"/>
</dbReference>
<evidence type="ECO:0000313" key="9">
    <source>
        <dbReference type="Proteomes" id="UP000249605"/>
    </source>
</evidence>
<gene>
    <name evidence="8" type="ORF">DM194_21445</name>
</gene>
<feature type="binding site" evidence="5">
    <location>
        <position position="78"/>
    </location>
    <ligand>
        <name>substrate</name>
    </ligand>
</feature>
<feature type="binding site" evidence="6">
    <location>
        <position position="138"/>
    </location>
    <ligand>
        <name>Mg(2+)</name>
        <dbReference type="ChEBI" id="CHEBI:18420"/>
    </ligand>
</feature>
<geneLocation type="plasmid" evidence="8 9">
    <name>unnamed2</name>
</geneLocation>
<keyword evidence="4 6" id="KW-0460">Magnesium</keyword>
<feature type="domain" description="HpcH/HpaI aldolase/citrate lyase" evidence="7">
    <location>
        <begin position="17"/>
        <end position="231"/>
    </location>
</feature>
<evidence type="ECO:0000256" key="1">
    <source>
        <dbReference type="ARBA" id="ARBA00001946"/>
    </source>
</evidence>
<accession>A0A2U9SDE2</accession>
<dbReference type="Gene3D" id="3.20.20.60">
    <property type="entry name" value="Phosphoenolpyruvate-binding domains"/>
    <property type="match status" value="1"/>
</dbReference>
<evidence type="ECO:0000256" key="5">
    <source>
        <dbReference type="PIRSR" id="PIRSR015582-1"/>
    </source>
</evidence>
<organism evidence="8 9">
    <name type="scientific">Azospirillum ramasamyi</name>
    <dbReference type="NCBI Taxonomy" id="682998"/>
    <lineage>
        <taxon>Bacteria</taxon>
        <taxon>Pseudomonadati</taxon>
        <taxon>Pseudomonadota</taxon>
        <taxon>Alphaproteobacteria</taxon>
        <taxon>Rhodospirillales</taxon>
        <taxon>Azospirillaceae</taxon>
        <taxon>Azospirillum</taxon>
    </lineage>
</organism>
<dbReference type="PANTHER" id="PTHR32308">
    <property type="entry name" value="LYASE BETA SUBUNIT, PUTATIVE (AFU_ORTHOLOGUE AFUA_4G13030)-RELATED"/>
    <property type="match status" value="1"/>
</dbReference>
<sequence>MSEAVRDGEIAGQRSRRSWLFTPATRPDRFDRAARSGADVLIIDLEDAVPPADKASAREAALSALAAAPAAPILRALRINAPVTPEGLEDLLALMRRPQSGGPDFVIVPKVDSAEMIRWVDTLLGGAGRPLPLVALIESARGIAAVEDIARASPRLAALFFGAADLSADLGCATAWKPLLSARSRLINAAALAGIEAVDSPFFDLTDSAGMQREAAAALALGFGAKAAIHPGQISTINAVLTPTEAEIAQARRIVAESAKGVSVVDGRMIDEAMARKARRILSRATCAAQPQEDRLP</sequence>
<dbReference type="KEGG" id="azm:DM194_21445"/>
<feature type="binding site" evidence="6">
    <location>
        <position position="165"/>
    </location>
    <ligand>
        <name>Mg(2+)</name>
        <dbReference type="ChEBI" id="CHEBI:18420"/>
    </ligand>
</feature>
<dbReference type="AlphaFoldDB" id="A0A2U9SDE2"/>
<dbReference type="GO" id="GO:0006107">
    <property type="term" value="P:oxaloacetate metabolic process"/>
    <property type="evidence" value="ECO:0007669"/>
    <property type="project" value="TreeGrafter"/>
</dbReference>
<dbReference type="InterPro" id="IPR005000">
    <property type="entry name" value="Aldolase/citrate-lyase_domain"/>
</dbReference>
<evidence type="ECO:0000256" key="6">
    <source>
        <dbReference type="PIRSR" id="PIRSR015582-2"/>
    </source>
</evidence>